<protein>
    <recommendedName>
        <fullName evidence="5">Secreted protein</fullName>
    </recommendedName>
</protein>
<keyword evidence="2" id="KW-1133">Transmembrane helix</keyword>
<dbReference type="EMBL" id="GGFL01011282">
    <property type="protein sequence ID" value="MBW75460.1"/>
    <property type="molecule type" value="Transcribed_RNA"/>
</dbReference>
<feature type="transmembrane region" description="Helical" evidence="2">
    <location>
        <begin position="108"/>
        <end position="128"/>
    </location>
</feature>
<keyword evidence="2" id="KW-0472">Membrane</keyword>
<reference evidence="4" key="1">
    <citation type="submission" date="2018-01" db="EMBL/GenBank/DDBJ databases">
        <title>An insight into the sialome of Amazonian anophelines.</title>
        <authorList>
            <person name="Ribeiro J.M."/>
            <person name="Scarpassa V."/>
            <person name="Calvo E."/>
        </authorList>
    </citation>
    <scope>NUCLEOTIDE SEQUENCE</scope>
</reference>
<keyword evidence="2" id="KW-0812">Transmembrane</keyword>
<feature type="compositionally biased region" description="Basic residues" evidence="1">
    <location>
        <begin position="71"/>
        <end position="80"/>
    </location>
</feature>
<feature type="region of interest" description="Disordered" evidence="1">
    <location>
        <begin position="62"/>
        <end position="84"/>
    </location>
</feature>
<organism evidence="4">
    <name type="scientific">Anopheles darlingi</name>
    <name type="common">Mosquito</name>
    <dbReference type="NCBI Taxonomy" id="43151"/>
    <lineage>
        <taxon>Eukaryota</taxon>
        <taxon>Metazoa</taxon>
        <taxon>Ecdysozoa</taxon>
        <taxon>Arthropoda</taxon>
        <taxon>Hexapoda</taxon>
        <taxon>Insecta</taxon>
        <taxon>Pterygota</taxon>
        <taxon>Neoptera</taxon>
        <taxon>Endopterygota</taxon>
        <taxon>Diptera</taxon>
        <taxon>Nematocera</taxon>
        <taxon>Culicoidea</taxon>
        <taxon>Culicidae</taxon>
        <taxon>Anophelinae</taxon>
        <taxon>Anopheles</taxon>
    </lineage>
</organism>
<evidence type="ECO:0008006" key="5">
    <source>
        <dbReference type="Google" id="ProtNLM"/>
    </source>
</evidence>
<evidence type="ECO:0000313" key="4">
    <source>
        <dbReference type="EMBL" id="MBW75460.1"/>
    </source>
</evidence>
<name>A0A2M4DCZ4_ANODA</name>
<dbReference type="AlphaFoldDB" id="A0A2M4DCZ4"/>
<evidence type="ECO:0000256" key="1">
    <source>
        <dbReference type="SAM" id="MobiDB-lite"/>
    </source>
</evidence>
<feature type="chain" id="PRO_5014824560" description="Secreted protein" evidence="3">
    <location>
        <begin position="22"/>
        <end position="143"/>
    </location>
</feature>
<feature type="signal peptide" evidence="3">
    <location>
        <begin position="1"/>
        <end position="21"/>
    </location>
</feature>
<evidence type="ECO:0000256" key="3">
    <source>
        <dbReference type="SAM" id="SignalP"/>
    </source>
</evidence>
<evidence type="ECO:0000256" key="2">
    <source>
        <dbReference type="SAM" id="Phobius"/>
    </source>
</evidence>
<keyword evidence="3" id="KW-0732">Signal</keyword>
<feature type="transmembrane region" description="Helical" evidence="2">
    <location>
        <begin position="29"/>
        <end position="52"/>
    </location>
</feature>
<proteinExistence type="predicted"/>
<accession>A0A2M4DCZ4</accession>
<sequence length="143" mass="15804">MSHRKLLQLLLLLGLEPNAVNVVCHAKSRLVVVVVVVVVVNVANTAGGLPGIHKTRYKHFRPVPRPDAKGAKRRATRRTGRLSATTATTTPCAHVVVEEGGKSYYQHFPIVVCCVSITSSLTVPLPFVQKRRRSRRRVLLQIL</sequence>